<keyword evidence="2" id="KW-1185">Reference proteome</keyword>
<evidence type="ECO:0000313" key="2">
    <source>
        <dbReference type="Proteomes" id="UP000538666"/>
    </source>
</evidence>
<gene>
    <name evidence="1" type="ORF">HNQ77_003752</name>
</gene>
<dbReference type="Proteomes" id="UP000538666">
    <property type="component" value="Unassembled WGS sequence"/>
</dbReference>
<dbReference type="OrthoDB" id="7061165at2"/>
<accession>A0A841K3Q0</accession>
<evidence type="ECO:0000313" key="1">
    <source>
        <dbReference type="EMBL" id="MBB6145791.1"/>
    </source>
</evidence>
<name>A0A841K3Q0_9BACT</name>
<protein>
    <submittedName>
        <fullName evidence="1">Uncharacterized protein</fullName>
    </submittedName>
</protein>
<reference evidence="1 2" key="1">
    <citation type="submission" date="2020-08" db="EMBL/GenBank/DDBJ databases">
        <title>Genomic Encyclopedia of Type Strains, Phase IV (KMG-IV): sequencing the most valuable type-strain genomes for metagenomic binning, comparative biology and taxonomic classification.</title>
        <authorList>
            <person name="Goeker M."/>
        </authorList>
    </citation>
    <scope>NUCLEOTIDE SEQUENCE [LARGE SCALE GENOMIC DNA]</scope>
    <source>
        <strain evidence="1 2">DSM 103733</strain>
    </source>
</reference>
<dbReference type="EMBL" id="JACHEK010000007">
    <property type="protein sequence ID" value="MBB6145791.1"/>
    <property type="molecule type" value="Genomic_DNA"/>
</dbReference>
<sequence>MIPEEHALRQLFHQTVSECYSEHLGLHDSEVTSYIADLLTEFCVVENLYLIRDAEGNPVREVGQMLAASDPIHGTAPSFDAERKVRKHIGDYALFSTGMYPEAVQRAKFAGDATFLEMVRTGKESYYIVSQFNLFEYQNEAAFFGKLAEEFESYMYGLTKVRGELDRMGAPVHLM</sequence>
<dbReference type="AlphaFoldDB" id="A0A841K3Q0"/>
<comment type="caution">
    <text evidence="1">The sequence shown here is derived from an EMBL/GenBank/DDBJ whole genome shotgun (WGS) entry which is preliminary data.</text>
</comment>
<dbReference type="RefSeq" id="WP_050060821.1">
    <property type="nucleotide sequence ID" value="NZ_JACHEK010000007.1"/>
</dbReference>
<proteinExistence type="predicted"/>
<organism evidence="1 2">
    <name type="scientific">Silvibacterium bohemicum</name>
    <dbReference type="NCBI Taxonomy" id="1577686"/>
    <lineage>
        <taxon>Bacteria</taxon>
        <taxon>Pseudomonadati</taxon>
        <taxon>Acidobacteriota</taxon>
        <taxon>Terriglobia</taxon>
        <taxon>Terriglobales</taxon>
        <taxon>Acidobacteriaceae</taxon>
        <taxon>Silvibacterium</taxon>
    </lineage>
</organism>